<dbReference type="NCBIfam" id="TIGR04418">
    <property type="entry name" value="PriB_gamma"/>
    <property type="match status" value="1"/>
</dbReference>
<evidence type="ECO:0000313" key="7">
    <source>
        <dbReference type="Proteomes" id="UP000310553"/>
    </source>
</evidence>
<sequence length="108" mass="11596">MDGPPGHNAINRLQLVATLAEREVMRYTPAGVPIVNCLLSYSGQAMEAQAARQVEFSIEALGAGRMASVLDRIAPGTVLECVGFLARKHRSSKALVFHISGCNVFVKD</sequence>
<dbReference type="HAMAP" id="MF_00720">
    <property type="entry name" value="PriB"/>
    <property type="match status" value="1"/>
</dbReference>
<dbReference type="PATRIC" id="fig|305.106.peg.584"/>
<reference evidence="6 7" key="2">
    <citation type="submission" date="2019-04" db="EMBL/GenBank/DDBJ databases">
        <title>Complete Genome of UW386 and Higher Quality Genome of UW700.</title>
        <authorList>
            <person name="Jacobs J."/>
            <person name="Perez A."/>
            <person name="Steidl O."/>
            <person name="Allen C."/>
        </authorList>
    </citation>
    <scope>NUCLEOTIDE SEQUENCE [LARGE SCALE GENOMIC DNA]</scope>
    <source>
        <strain evidence="6 7">UW386</strain>
    </source>
</reference>
<comment type="subunit">
    <text evidence="4">Homodimer. Interacts with PriA and DnaT. Component of the replication restart primosome. Primosome assembly occurs via a 'hand-off' mechanism. PriA binds to replication forks, subsequently PriB then DnaT bind; DnaT then displaces ssDNA to generate the helicase loading substrate.</text>
</comment>
<dbReference type="Pfam" id="PF22657">
    <property type="entry name" value="SSB_1"/>
    <property type="match status" value="1"/>
</dbReference>
<dbReference type="SUPFAM" id="SSF50249">
    <property type="entry name" value="Nucleic acid-binding proteins"/>
    <property type="match status" value="1"/>
</dbReference>
<keyword evidence="3 4" id="KW-0238">DNA-binding</keyword>
<evidence type="ECO:0000256" key="1">
    <source>
        <dbReference type="ARBA" id="ARBA00022515"/>
    </source>
</evidence>
<dbReference type="Proteomes" id="UP000310553">
    <property type="component" value="Chromosome"/>
</dbReference>
<evidence type="ECO:0000313" key="5">
    <source>
        <dbReference type="EMBL" id="CUV14721.1"/>
    </source>
</evidence>
<dbReference type="AlphaFoldDB" id="A0A0S4TYV5"/>
<dbReference type="EMBL" id="LN899819">
    <property type="protein sequence ID" value="CUV14721.1"/>
    <property type="molecule type" value="Genomic_DNA"/>
</dbReference>
<name>A0A0S4TYV5_RALSL</name>
<dbReference type="GO" id="GO:0006269">
    <property type="term" value="P:DNA replication, synthesis of primer"/>
    <property type="evidence" value="ECO:0007669"/>
    <property type="project" value="UniProtKB-KW"/>
</dbReference>
<dbReference type="PROSITE" id="PS50935">
    <property type="entry name" value="SSB"/>
    <property type="match status" value="1"/>
</dbReference>
<dbReference type="EMBL" id="CP039339">
    <property type="protein sequence ID" value="QCX48402.1"/>
    <property type="molecule type" value="Genomic_DNA"/>
</dbReference>
<dbReference type="Gene3D" id="2.40.50.140">
    <property type="entry name" value="Nucleic acid-binding proteins"/>
    <property type="match status" value="1"/>
</dbReference>
<dbReference type="PIRSF" id="PIRSF003135">
    <property type="entry name" value="Primosomal_n"/>
    <property type="match status" value="1"/>
</dbReference>
<reference evidence="5" key="1">
    <citation type="submission" date="2015-10" db="EMBL/GenBank/DDBJ databases">
        <authorList>
            <person name="Gilbert D.G."/>
        </authorList>
    </citation>
    <scope>NUCLEOTIDE SEQUENCE</scope>
    <source>
        <strain evidence="5">Phyl III-seqv23</strain>
    </source>
</reference>
<evidence type="ECO:0000256" key="2">
    <source>
        <dbReference type="ARBA" id="ARBA00022705"/>
    </source>
</evidence>
<protein>
    <recommendedName>
        <fullName evidence="4">Replication restart protein PriB</fullName>
    </recommendedName>
</protein>
<accession>A0A0S4TYV5</accession>
<gene>
    <name evidence="4 6" type="primary">priB</name>
    <name evidence="6" type="ORF">E7Z57_04410</name>
    <name evidence="5" type="ORF">RUN39_v1_930018</name>
</gene>
<proteinExistence type="inferred from homology"/>
<dbReference type="InterPro" id="IPR000424">
    <property type="entry name" value="Primosome_PriB/ssb"/>
</dbReference>
<dbReference type="GO" id="GO:1990077">
    <property type="term" value="C:primosome complex"/>
    <property type="evidence" value="ECO:0007669"/>
    <property type="project" value="UniProtKB-UniRule"/>
</dbReference>
<organism evidence="5">
    <name type="scientific">Ralstonia solanacearum</name>
    <name type="common">Pseudomonas solanacearum</name>
    <dbReference type="NCBI Taxonomy" id="305"/>
    <lineage>
        <taxon>Bacteria</taxon>
        <taxon>Pseudomonadati</taxon>
        <taxon>Pseudomonadota</taxon>
        <taxon>Betaproteobacteria</taxon>
        <taxon>Burkholderiales</taxon>
        <taxon>Burkholderiaceae</taxon>
        <taxon>Ralstonia</taxon>
        <taxon>Ralstonia solanacearum species complex</taxon>
    </lineage>
</organism>
<dbReference type="InterPro" id="IPR023646">
    <property type="entry name" value="Prisomal_replication_PriB"/>
</dbReference>
<dbReference type="InterPro" id="IPR012340">
    <property type="entry name" value="NA-bd_OB-fold"/>
</dbReference>
<evidence type="ECO:0000256" key="4">
    <source>
        <dbReference type="HAMAP-Rule" id="MF_00720"/>
    </source>
</evidence>
<dbReference type="GO" id="GO:0003697">
    <property type="term" value="F:single-stranded DNA binding"/>
    <property type="evidence" value="ECO:0007669"/>
    <property type="project" value="UniProtKB-UniRule"/>
</dbReference>
<comment type="similarity">
    <text evidence="4">Belongs to the PriB family.</text>
</comment>
<comment type="function">
    <text evidence="4">Involved in the restart of stalled replication forks, which reloads the replicative helicase on sites other than the origin of replication; the PriA-PriB pathway is the major replication restart pathway. During primosome assembly it facilitates complex formation between PriA and DnaT on DNA; stabilizes PriA on DNA. Stimulates the DNA unwinding activity of PriA helicase.</text>
</comment>
<keyword evidence="2 4" id="KW-0235">DNA replication</keyword>
<keyword evidence="1 4" id="KW-0639">Primosome</keyword>
<evidence type="ECO:0000256" key="3">
    <source>
        <dbReference type="ARBA" id="ARBA00023125"/>
    </source>
</evidence>
<evidence type="ECO:0000313" key="6">
    <source>
        <dbReference type="EMBL" id="QCX48402.1"/>
    </source>
</evidence>